<name>A0A6A7BK52_9PLEO</name>
<dbReference type="SUPFAM" id="SSF56112">
    <property type="entry name" value="Protein kinase-like (PK-like)"/>
    <property type="match status" value="1"/>
</dbReference>
<protein>
    <recommendedName>
        <fullName evidence="3">Aminoglycoside phosphotransferase domain-containing protein</fullName>
    </recommendedName>
</protein>
<keyword evidence="2" id="KW-1185">Reference proteome</keyword>
<organism evidence="1 2">
    <name type="scientific">Plenodomus tracheiphilus IPT5</name>
    <dbReference type="NCBI Taxonomy" id="1408161"/>
    <lineage>
        <taxon>Eukaryota</taxon>
        <taxon>Fungi</taxon>
        <taxon>Dikarya</taxon>
        <taxon>Ascomycota</taxon>
        <taxon>Pezizomycotina</taxon>
        <taxon>Dothideomycetes</taxon>
        <taxon>Pleosporomycetidae</taxon>
        <taxon>Pleosporales</taxon>
        <taxon>Pleosporineae</taxon>
        <taxon>Leptosphaeriaceae</taxon>
        <taxon>Plenodomus</taxon>
    </lineage>
</organism>
<dbReference type="EMBL" id="MU006290">
    <property type="protein sequence ID" value="KAF2855896.1"/>
    <property type="molecule type" value="Genomic_DNA"/>
</dbReference>
<gene>
    <name evidence="1" type="ORF">T440DRAFT_513971</name>
</gene>
<accession>A0A6A7BK52</accession>
<evidence type="ECO:0008006" key="3">
    <source>
        <dbReference type="Google" id="ProtNLM"/>
    </source>
</evidence>
<dbReference type="AlphaFoldDB" id="A0A6A7BK52"/>
<dbReference type="PANTHER" id="PTHR21310:SF48">
    <property type="entry name" value="AMINOGLYCOSIDE PHOSPHOTRANSFERASE DOMAIN-CONTAINING PROTEIN"/>
    <property type="match status" value="1"/>
</dbReference>
<proteinExistence type="predicted"/>
<sequence length="278" mass="32286">MAAKRNNNSPEFVHRFGSAFVKTCFSWTLMQEAEDLLYIEKHSQVRAPILYAAFSRDIAEGDPDTRRYHIVMEYIEGEELSPELWRDLTMESRKTICSKLAEQLRLLRATPAPAYYGRVHNQGFNPCLNLFLNRFRGTSGPYSSYSDFCKANMVSTSIRLARRTIPLEDQPEKLQVLCDYESQVKSWGYSQPTLTHIDPRFSNIIVRRVQSNQGEDWEAVTMDQALNICGFVDGVWEDYDKEEEEFIKMVSDGYWEESYDEQVATFAKIGEELGIWVY</sequence>
<evidence type="ECO:0000313" key="2">
    <source>
        <dbReference type="Proteomes" id="UP000799423"/>
    </source>
</evidence>
<dbReference type="InterPro" id="IPR011009">
    <property type="entry name" value="Kinase-like_dom_sf"/>
</dbReference>
<evidence type="ECO:0000313" key="1">
    <source>
        <dbReference type="EMBL" id="KAF2855896.1"/>
    </source>
</evidence>
<dbReference type="InterPro" id="IPR051678">
    <property type="entry name" value="AGP_Transferase"/>
</dbReference>
<dbReference type="Proteomes" id="UP000799423">
    <property type="component" value="Unassembled WGS sequence"/>
</dbReference>
<dbReference type="PANTHER" id="PTHR21310">
    <property type="entry name" value="AMINOGLYCOSIDE PHOSPHOTRANSFERASE-RELATED-RELATED"/>
    <property type="match status" value="1"/>
</dbReference>
<dbReference type="OrthoDB" id="4177236at2759"/>
<reference evidence="1" key="1">
    <citation type="submission" date="2020-01" db="EMBL/GenBank/DDBJ databases">
        <authorList>
            <consortium name="DOE Joint Genome Institute"/>
            <person name="Haridas S."/>
            <person name="Albert R."/>
            <person name="Binder M."/>
            <person name="Bloem J."/>
            <person name="Labutti K."/>
            <person name="Salamov A."/>
            <person name="Andreopoulos B."/>
            <person name="Baker S.E."/>
            <person name="Barry K."/>
            <person name="Bills G."/>
            <person name="Bluhm B.H."/>
            <person name="Cannon C."/>
            <person name="Castanera R."/>
            <person name="Culley D.E."/>
            <person name="Daum C."/>
            <person name="Ezra D."/>
            <person name="Gonzalez J.B."/>
            <person name="Henrissat B."/>
            <person name="Kuo A."/>
            <person name="Liang C."/>
            <person name="Lipzen A."/>
            <person name="Lutzoni F."/>
            <person name="Magnuson J."/>
            <person name="Mondo S."/>
            <person name="Nolan M."/>
            <person name="Ohm R."/>
            <person name="Pangilinan J."/>
            <person name="Park H.-J."/>
            <person name="Ramirez L."/>
            <person name="Alfaro M."/>
            <person name="Sun H."/>
            <person name="Tritt A."/>
            <person name="Yoshinaga Y."/>
            <person name="Zwiers L.-H."/>
            <person name="Turgeon B.G."/>
            <person name="Goodwin S.B."/>
            <person name="Spatafora J.W."/>
            <person name="Crous P.W."/>
            <person name="Grigoriev I.V."/>
        </authorList>
    </citation>
    <scope>NUCLEOTIDE SEQUENCE</scope>
    <source>
        <strain evidence="1">IPT5</strain>
    </source>
</reference>